<proteinExistence type="predicted"/>
<organism evidence="2 3">
    <name type="scientific">Autumnicola musiva</name>
    <dbReference type="NCBI Taxonomy" id="3075589"/>
    <lineage>
        <taxon>Bacteria</taxon>
        <taxon>Pseudomonadati</taxon>
        <taxon>Bacteroidota</taxon>
        <taxon>Flavobacteriia</taxon>
        <taxon>Flavobacteriales</taxon>
        <taxon>Flavobacteriaceae</taxon>
        <taxon>Autumnicola</taxon>
    </lineage>
</organism>
<dbReference type="RefSeq" id="WP_311504435.1">
    <property type="nucleotide sequence ID" value="NZ_JAVRHK010000015.1"/>
</dbReference>
<evidence type="ECO:0008006" key="4">
    <source>
        <dbReference type="Google" id="ProtNLM"/>
    </source>
</evidence>
<reference evidence="2 3" key="1">
    <citation type="submission" date="2023-09" db="EMBL/GenBank/DDBJ databases">
        <authorList>
            <person name="Rey-Velasco X."/>
        </authorList>
    </citation>
    <scope>NUCLEOTIDE SEQUENCE [LARGE SCALE GENOMIC DNA]</scope>
    <source>
        <strain evidence="2 3">F117</strain>
    </source>
</reference>
<keyword evidence="1" id="KW-1133">Transmembrane helix</keyword>
<gene>
    <name evidence="2" type="ORF">RM539_16075</name>
</gene>
<sequence length="128" mass="14604">MKIHIYPKELIISIYSFMAFTVIGTLTHQFGHIAVAEFLGYKSTLHFRSINYDNSILIDKIYTIYAENRTAIANDFNFKEKILLASELKKLKFHGFLVPIGGPLQTILTGLIGFIILIPRQLSIQIMD</sequence>
<evidence type="ECO:0000313" key="2">
    <source>
        <dbReference type="EMBL" id="MDT0678100.1"/>
    </source>
</evidence>
<keyword evidence="1" id="KW-0812">Transmembrane</keyword>
<dbReference type="Proteomes" id="UP001262582">
    <property type="component" value="Unassembled WGS sequence"/>
</dbReference>
<protein>
    <recommendedName>
        <fullName evidence="4">Peptidase M50 domain-containing protein</fullName>
    </recommendedName>
</protein>
<evidence type="ECO:0000256" key="1">
    <source>
        <dbReference type="SAM" id="Phobius"/>
    </source>
</evidence>
<feature type="transmembrane region" description="Helical" evidence="1">
    <location>
        <begin position="96"/>
        <end position="118"/>
    </location>
</feature>
<comment type="caution">
    <text evidence="2">The sequence shown here is derived from an EMBL/GenBank/DDBJ whole genome shotgun (WGS) entry which is preliminary data.</text>
</comment>
<keyword evidence="1" id="KW-0472">Membrane</keyword>
<evidence type="ECO:0000313" key="3">
    <source>
        <dbReference type="Proteomes" id="UP001262582"/>
    </source>
</evidence>
<dbReference type="EMBL" id="JAVRHK010000015">
    <property type="protein sequence ID" value="MDT0678100.1"/>
    <property type="molecule type" value="Genomic_DNA"/>
</dbReference>
<accession>A0ABU3D981</accession>
<feature type="transmembrane region" description="Helical" evidence="1">
    <location>
        <begin position="12"/>
        <end position="35"/>
    </location>
</feature>
<name>A0ABU3D981_9FLAO</name>
<keyword evidence="3" id="KW-1185">Reference proteome</keyword>